<gene>
    <name evidence="2" type="ORF">Ahy_B05g075174</name>
</gene>
<dbReference type="AlphaFoldDB" id="A0A444Z0Q6"/>
<feature type="region of interest" description="Disordered" evidence="1">
    <location>
        <begin position="124"/>
        <end position="186"/>
    </location>
</feature>
<evidence type="ECO:0000256" key="1">
    <source>
        <dbReference type="SAM" id="MobiDB-lite"/>
    </source>
</evidence>
<proteinExistence type="predicted"/>
<sequence>MFFYACTVRSEIGTEELNEFLREKNDTSAAQGEKEADLRSTEGHYVSSETIPGVNLGSDDPSSQGHTDQSSVNKPAESMLSLVEESASEPAEENMMVVRVETQSQIEALSIVSTQVCLPLSQTTTVPEIEQTPVIENEPTPVPEIEPTPEKSPSEKNNEGTTKSTPEPPQKPEESTPTLPPAPSKI</sequence>
<evidence type="ECO:0000313" key="2">
    <source>
        <dbReference type="EMBL" id="RYR07750.1"/>
    </source>
</evidence>
<feature type="compositionally biased region" description="Polar residues" evidence="1">
    <location>
        <begin position="60"/>
        <end position="73"/>
    </location>
</feature>
<evidence type="ECO:0000313" key="3">
    <source>
        <dbReference type="Proteomes" id="UP000289738"/>
    </source>
</evidence>
<comment type="caution">
    <text evidence="2">The sequence shown here is derived from an EMBL/GenBank/DDBJ whole genome shotgun (WGS) entry which is preliminary data.</text>
</comment>
<feature type="compositionally biased region" description="Basic and acidic residues" evidence="1">
    <location>
        <begin position="148"/>
        <end position="158"/>
    </location>
</feature>
<dbReference type="EMBL" id="SDMP01000015">
    <property type="protein sequence ID" value="RYR07750.1"/>
    <property type="molecule type" value="Genomic_DNA"/>
</dbReference>
<feature type="compositionally biased region" description="Basic and acidic residues" evidence="1">
    <location>
        <begin position="23"/>
        <end position="42"/>
    </location>
</feature>
<keyword evidence="3" id="KW-1185">Reference proteome</keyword>
<accession>A0A444Z0Q6</accession>
<protein>
    <submittedName>
        <fullName evidence="2">Uncharacterized protein</fullName>
    </submittedName>
</protein>
<feature type="region of interest" description="Disordered" evidence="1">
    <location>
        <begin position="23"/>
        <end position="96"/>
    </location>
</feature>
<organism evidence="2 3">
    <name type="scientific">Arachis hypogaea</name>
    <name type="common">Peanut</name>
    <dbReference type="NCBI Taxonomy" id="3818"/>
    <lineage>
        <taxon>Eukaryota</taxon>
        <taxon>Viridiplantae</taxon>
        <taxon>Streptophyta</taxon>
        <taxon>Embryophyta</taxon>
        <taxon>Tracheophyta</taxon>
        <taxon>Spermatophyta</taxon>
        <taxon>Magnoliopsida</taxon>
        <taxon>eudicotyledons</taxon>
        <taxon>Gunneridae</taxon>
        <taxon>Pentapetalae</taxon>
        <taxon>rosids</taxon>
        <taxon>fabids</taxon>
        <taxon>Fabales</taxon>
        <taxon>Fabaceae</taxon>
        <taxon>Papilionoideae</taxon>
        <taxon>50 kb inversion clade</taxon>
        <taxon>dalbergioids sensu lato</taxon>
        <taxon>Dalbergieae</taxon>
        <taxon>Pterocarpus clade</taxon>
        <taxon>Arachis</taxon>
    </lineage>
</organism>
<reference evidence="2 3" key="1">
    <citation type="submission" date="2019-01" db="EMBL/GenBank/DDBJ databases">
        <title>Sequencing of cultivated peanut Arachis hypogaea provides insights into genome evolution and oil improvement.</title>
        <authorList>
            <person name="Chen X."/>
        </authorList>
    </citation>
    <scope>NUCLEOTIDE SEQUENCE [LARGE SCALE GENOMIC DNA]</scope>
    <source>
        <strain evidence="3">cv. Fuhuasheng</strain>
        <tissue evidence="2">Leaves</tissue>
    </source>
</reference>
<name>A0A444Z0Q6_ARAHY</name>
<dbReference type="Proteomes" id="UP000289738">
    <property type="component" value="Chromosome B05"/>
</dbReference>